<proteinExistence type="predicted"/>
<dbReference type="AlphaFoldDB" id="A0A1H7WSW4"/>
<accession>A0A1H7WSW4</accession>
<reference evidence="2" key="1">
    <citation type="submission" date="2016-10" db="EMBL/GenBank/DDBJ databases">
        <authorList>
            <person name="Varghese N."/>
            <person name="Submissions S."/>
        </authorList>
    </citation>
    <scope>NUCLEOTIDE SEQUENCE [LARGE SCALE GENOMIC DNA]</scope>
    <source>
        <strain evidence="2">DSM 18733</strain>
    </source>
</reference>
<protein>
    <submittedName>
        <fullName evidence="1">Uncharacterized protein</fullName>
    </submittedName>
</protein>
<evidence type="ECO:0000313" key="2">
    <source>
        <dbReference type="Proteomes" id="UP000199421"/>
    </source>
</evidence>
<organism evidence="1 2">
    <name type="scientific">Olivibacter domesticus</name>
    <name type="common">Pseudosphingobacterium domesticum</name>
    <dbReference type="NCBI Taxonomy" id="407022"/>
    <lineage>
        <taxon>Bacteria</taxon>
        <taxon>Pseudomonadati</taxon>
        <taxon>Bacteroidota</taxon>
        <taxon>Sphingobacteriia</taxon>
        <taxon>Sphingobacteriales</taxon>
        <taxon>Sphingobacteriaceae</taxon>
        <taxon>Olivibacter</taxon>
    </lineage>
</organism>
<evidence type="ECO:0000313" key="1">
    <source>
        <dbReference type="EMBL" id="SEM24531.1"/>
    </source>
</evidence>
<keyword evidence="2" id="KW-1185">Reference proteome</keyword>
<dbReference type="STRING" id="407022.SAMN05661044_04656"/>
<name>A0A1H7WSW4_OLID1</name>
<dbReference type="EMBL" id="FOAF01000009">
    <property type="protein sequence ID" value="SEM24531.1"/>
    <property type="molecule type" value="Genomic_DNA"/>
</dbReference>
<gene>
    <name evidence="1" type="ORF">SAMN05661044_04656</name>
</gene>
<sequence length="226" mass="25824">MNAKTVKQRSLKACTLVAVGLVVLSGYTAEPQKGSVFHEMRPIQTDSVSLDDVSGYFRFPNRVACIRFFNKDGQFVAQQTWDGRVYPLQRTGSLTFQSRDEAYKIAFIEGANGKIDKAKILDRLMLEKVSYNPTQYVSLTVDQLTPLLGRYRLQKDSNMEINVTRQGNKLALEQLWDNKTMVFDAFSPTDFLNAELSFPLTFIVSNGTVKELICFESDRWERIEHE</sequence>
<dbReference type="Proteomes" id="UP000199421">
    <property type="component" value="Unassembled WGS sequence"/>
</dbReference>